<keyword evidence="2" id="KW-1185">Reference proteome</keyword>
<reference evidence="1" key="1">
    <citation type="submission" date="2021-09" db="EMBL/GenBank/DDBJ databases">
        <authorList>
            <consortium name="Pathogen Informatics"/>
        </authorList>
    </citation>
    <scope>NUCLEOTIDE SEQUENCE</scope>
</reference>
<organism evidence="1 2">
    <name type="scientific">Cercopithifilaria johnstoni</name>
    <dbReference type="NCBI Taxonomy" id="2874296"/>
    <lineage>
        <taxon>Eukaryota</taxon>
        <taxon>Metazoa</taxon>
        <taxon>Ecdysozoa</taxon>
        <taxon>Nematoda</taxon>
        <taxon>Chromadorea</taxon>
        <taxon>Rhabditida</taxon>
        <taxon>Spirurina</taxon>
        <taxon>Spiruromorpha</taxon>
        <taxon>Filarioidea</taxon>
        <taxon>Onchocercidae</taxon>
        <taxon>Cercopithifilaria</taxon>
    </lineage>
</organism>
<accession>A0A8J2Q1C9</accession>
<gene>
    <name evidence="1" type="ORF">CJOHNSTONI_LOCUS2195</name>
</gene>
<sequence length="120" mass="14154">MQSSIKESRCPCLTHILHYIPGNICLIDTVSRGAAFRSKRQTYSYNESLKQYARVHPKTKIITGTVGRYAPHEWPDWYTRTLFKWNGEFRMGPYHPNDALYEKYQRSKIQGLDSSKLRRL</sequence>
<evidence type="ECO:0000313" key="2">
    <source>
        <dbReference type="Proteomes" id="UP000746747"/>
    </source>
</evidence>
<dbReference type="EMBL" id="CAKAEH010000766">
    <property type="protein sequence ID" value="CAG9531823.1"/>
    <property type="molecule type" value="Genomic_DNA"/>
</dbReference>
<protein>
    <submittedName>
        <fullName evidence="1">Uncharacterized protein</fullName>
    </submittedName>
</protein>
<comment type="caution">
    <text evidence="1">The sequence shown here is derived from an EMBL/GenBank/DDBJ whole genome shotgun (WGS) entry which is preliminary data.</text>
</comment>
<name>A0A8J2Q1C9_9BILA</name>
<dbReference type="Proteomes" id="UP000746747">
    <property type="component" value="Unassembled WGS sequence"/>
</dbReference>
<proteinExistence type="predicted"/>
<evidence type="ECO:0000313" key="1">
    <source>
        <dbReference type="EMBL" id="CAG9531823.1"/>
    </source>
</evidence>
<dbReference type="AlphaFoldDB" id="A0A8J2Q1C9"/>
<dbReference type="OrthoDB" id="5773239at2759"/>